<dbReference type="PANTHER" id="PTHR30185:SF13">
    <property type="entry name" value="LICABCH OPERON REGULATOR-RELATED"/>
    <property type="match status" value="1"/>
</dbReference>
<dbReference type="Pfam" id="PF00359">
    <property type="entry name" value="PTS_EIIA_2"/>
    <property type="match status" value="1"/>
</dbReference>
<keyword evidence="2" id="KW-0805">Transcription regulation</keyword>
<name>A0A1H8G6E2_9FIRM</name>
<dbReference type="Pfam" id="PF05043">
    <property type="entry name" value="Mga"/>
    <property type="match status" value="1"/>
</dbReference>
<protein>
    <submittedName>
        <fullName evidence="7">Transcriptional antiterminator, BglG family</fullName>
    </submittedName>
</protein>
<dbReference type="PROSITE" id="PS51372">
    <property type="entry name" value="PRD_2"/>
    <property type="match status" value="2"/>
</dbReference>
<dbReference type="AlphaFoldDB" id="A0A1H8G6E2"/>
<evidence type="ECO:0000259" key="5">
    <source>
        <dbReference type="PROSITE" id="PS51094"/>
    </source>
</evidence>
<keyword evidence="3" id="KW-0010">Activator</keyword>
<dbReference type="InterPro" id="IPR011608">
    <property type="entry name" value="PRD"/>
</dbReference>
<dbReference type="STRING" id="215200.SAMN05216454_10375"/>
<dbReference type="InterPro" id="IPR036634">
    <property type="entry name" value="PRD_sf"/>
</dbReference>
<evidence type="ECO:0000256" key="3">
    <source>
        <dbReference type="ARBA" id="ARBA00023159"/>
    </source>
</evidence>
<keyword evidence="4" id="KW-0804">Transcription</keyword>
<dbReference type="GO" id="GO:0006355">
    <property type="term" value="P:regulation of DNA-templated transcription"/>
    <property type="evidence" value="ECO:0007669"/>
    <property type="project" value="InterPro"/>
</dbReference>
<reference evidence="7 8" key="1">
    <citation type="submission" date="2016-10" db="EMBL/GenBank/DDBJ databases">
        <authorList>
            <person name="de Groot N.N."/>
        </authorList>
    </citation>
    <scope>NUCLEOTIDE SEQUENCE [LARGE SCALE GENOMIC DNA]</scope>
    <source>
        <strain evidence="7 8">Calf135</strain>
    </source>
</reference>
<dbReference type="RefSeq" id="WP_091974501.1">
    <property type="nucleotide sequence ID" value="NZ_FODF01000003.1"/>
</dbReference>
<keyword evidence="8" id="KW-1185">Reference proteome</keyword>
<dbReference type="InterPro" id="IPR007737">
    <property type="entry name" value="Mga_HTH"/>
</dbReference>
<dbReference type="PROSITE" id="PS51094">
    <property type="entry name" value="PTS_EIIA_TYPE_2"/>
    <property type="match status" value="1"/>
</dbReference>
<dbReference type="InterPro" id="IPR002178">
    <property type="entry name" value="PTS_EIIA_type-2_dom"/>
</dbReference>
<keyword evidence="1" id="KW-0677">Repeat</keyword>
<organism evidence="7 8">
    <name type="scientific">Peptostreptococcus russellii</name>
    <dbReference type="NCBI Taxonomy" id="215200"/>
    <lineage>
        <taxon>Bacteria</taxon>
        <taxon>Bacillati</taxon>
        <taxon>Bacillota</taxon>
        <taxon>Clostridia</taxon>
        <taxon>Peptostreptococcales</taxon>
        <taxon>Peptostreptococcaceae</taxon>
        <taxon>Peptostreptococcus</taxon>
    </lineage>
</organism>
<evidence type="ECO:0000256" key="4">
    <source>
        <dbReference type="ARBA" id="ARBA00023163"/>
    </source>
</evidence>
<feature type="domain" description="PRD" evidence="6">
    <location>
        <begin position="162"/>
        <end position="273"/>
    </location>
</feature>
<dbReference type="PANTHER" id="PTHR30185">
    <property type="entry name" value="CRYPTIC BETA-GLUCOSIDE BGL OPERON ANTITERMINATOR"/>
    <property type="match status" value="1"/>
</dbReference>
<dbReference type="Gene3D" id="1.10.1790.10">
    <property type="entry name" value="PRD domain"/>
    <property type="match status" value="2"/>
</dbReference>
<dbReference type="Proteomes" id="UP000199512">
    <property type="component" value="Unassembled WGS sequence"/>
</dbReference>
<dbReference type="InterPro" id="IPR050661">
    <property type="entry name" value="BglG_antiterminators"/>
</dbReference>
<dbReference type="InterPro" id="IPR016152">
    <property type="entry name" value="PTrfase/Anion_transptr"/>
</dbReference>
<feature type="domain" description="PTS EIIA type-2" evidence="5">
    <location>
        <begin position="489"/>
        <end position="629"/>
    </location>
</feature>
<dbReference type="Pfam" id="PF00874">
    <property type="entry name" value="PRD"/>
    <property type="match status" value="2"/>
</dbReference>
<dbReference type="Gene3D" id="3.40.930.10">
    <property type="entry name" value="Mannitol-specific EII, Chain A"/>
    <property type="match status" value="1"/>
</dbReference>
<feature type="domain" description="PRD" evidence="6">
    <location>
        <begin position="280"/>
        <end position="386"/>
    </location>
</feature>
<evidence type="ECO:0000259" key="6">
    <source>
        <dbReference type="PROSITE" id="PS51372"/>
    </source>
</evidence>
<evidence type="ECO:0000313" key="8">
    <source>
        <dbReference type="Proteomes" id="UP000199512"/>
    </source>
</evidence>
<dbReference type="SUPFAM" id="SSF63520">
    <property type="entry name" value="PTS-regulatory domain, PRD"/>
    <property type="match status" value="2"/>
</dbReference>
<dbReference type="OrthoDB" id="3175596at2"/>
<evidence type="ECO:0000313" key="7">
    <source>
        <dbReference type="EMBL" id="SEN39325.1"/>
    </source>
</evidence>
<sequence length="640" mass="74773">MDFYNFESRELRLLNILEGSQIVKESYLKSLFSVSLKTINNDVKALNGLFKDLAVIRHDKERYSMFIIDLEKYLLRKNEIYKSRIDFNSVKIRMSYIFVKLATNKSYIMDDLTEEMSISKSTLNSDISKLKQVLKPYRISIESKTNKGIWLEGSEIDIRFCVMENMFRYAYKENLFEISDEARIKEILKKYDVETSLIKSLMKYLTVSIDRYQAGFLVEMNDNDEEILDNYYLSIVDEISDYIKEKYLIKLPDEEKAFISICFITSNISINIRKLEDNLDNYTEYNNLVENILNDIEEVYGVNIDRKYVNKEFMYHLFFMIKRIQYGIRSRNELKEKIKEKYVISYKMAKTASKTIERNYPYKVCDDEVAFLAMYFELFVNNMNSKKSLNALLISDSSNLCKKLMIQEIKKQQGGNINITHTSSSELDRNLDEYDFVISTIRKDIDTQAPVIYQDEILDISYVCRRIDALRILGKDITLVRGLDSILISSLTEETFYIANSKKTYSENIGNVLDDLYEKNIIDEEFRQTINQKIKSSASLFTKKIAVPHAVNKSTDDIVVSMIVSKNGTSDYPDLRLIILLGIPEEADSSTLLVRLYEEITTVIRDEKFIEGIGNVEDYHRVVDYFIHNSNNINDISNGI</sequence>
<gene>
    <name evidence="7" type="ORF">SAMN05216454_10375</name>
</gene>
<evidence type="ECO:0000256" key="2">
    <source>
        <dbReference type="ARBA" id="ARBA00023015"/>
    </source>
</evidence>
<accession>A0A1H8G6E2</accession>
<dbReference type="EMBL" id="FODF01000003">
    <property type="protein sequence ID" value="SEN39325.1"/>
    <property type="molecule type" value="Genomic_DNA"/>
</dbReference>
<proteinExistence type="predicted"/>
<evidence type="ECO:0000256" key="1">
    <source>
        <dbReference type="ARBA" id="ARBA00022737"/>
    </source>
</evidence>
<dbReference type="SUPFAM" id="SSF55804">
    <property type="entry name" value="Phoshotransferase/anion transport protein"/>
    <property type="match status" value="1"/>
</dbReference>